<dbReference type="Gene3D" id="3.40.50.150">
    <property type="entry name" value="Vaccinia Virus protein VP39"/>
    <property type="match status" value="1"/>
</dbReference>
<proteinExistence type="predicted"/>
<dbReference type="InterPro" id="IPR053173">
    <property type="entry name" value="SAM-binding_MTase"/>
</dbReference>
<reference evidence="3 4" key="1">
    <citation type="submission" date="2017-08" db="EMBL/GenBank/DDBJ databases">
        <title>Multipartite genome sequences of Sinorhizobium species nodulating soybeans.</title>
        <authorList>
            <person name="Tian C.F."/>
        </authorList>
    </citation>
    <scope>NUCLEOTIDE SEQUENCE [LARGE SCALE GENOMIC DNA]</scope>
    <source>
        <strain evidence="3 4">CCBAU 05684</strain>
    </source>
</reference>
<feature type="domain" description="S-adenosylmethionine-dependent methyltransferase Rv2258c-like winged HTH" evidence="2">
    <location>
        <begin position="31"/>
        <end position="100"/>
    </location>
</feature>
<dbReference type="Pfam" id="PF13847">
    <property type="entry name" value="Methyltransf_31"/>
    <property type="match status" value="1"/>
</dbReference>
<dbReference type="RefSeq" id="WP_034850584.1">
    <property type="nucleotide sequence ID" value="NZ_AJQT01000001.1"/>
</dbReference>
<dbReference type="GO" id="GO:0032259">
    <property type="term" value="P:methylation"/>
    <property type="evidence" value="ECO:0007669"/>
    <property type="project" value="UniProtKB-KW"/>
</dbReference>
<feature type="domain" description="Methyltransferase" evidence="1">
    <location>
        <begin position="178"/>
        <end position="300"/>
    </location>
</feature>
<evidence type="ECO:0000259" key="1">
    <source>
        <dbReference type="Pfam" id="PF13847"/>
    </source>
</evidence>
<dbReference type="InterPro" id="IPR036390">
    <property type="entry name" value="WH_DNA-bd_sf"/>
</dbReference>
<keyword evidence="4" id="KW-1185">Reference proteome</keyword>
<protein>
    <submittedName>
        <fullName evidence="3">SAM-dependent methyltransferase</fullName>
    </submittedName>
</protein>
<dbReference type="Gene3D" id="1.10.10.10">
    <property type="entry name" value="Winged helix-like DNA-binding domain superfamily/Winged helix DNA-binding domain"/>
    <property type="match status" value="1"/>
</dbReference>
<dbReference type="InterPro" id="IPR048711">
    <property type="entry name" value="WHD_Rv2258c"/>
</dbReference>
<dbReference type="PANTHER" id="PTHR45128:SF2">
    <property type="entry name" value="METHYLTRANSFERASE DOMAIN-CONTAINING PROTEIN"/>
    <property type="match status" value="1"/>
</dbReference>
<dbReference type="eggNOG" id="COG4106">
    <property type="taxonomic scope" value="Bacteria"/>
</dbReference>
<organism evidence="3 4">
    <name type="scientific">Sinorhizobium sojae CCBAU 05684</name>
    <dbReference type="NCBI Taxonomy" id="716928"/>
    <lineage>
        <taxon>Bacteria</taxon>
        <taxon>Pseudomonadati</taxon>
        <taxon>Pseudomonadota</taxon>
        <taxon>Alphaproteobacteria</taxon>
        <taxon>Hyphomicrobiales</taxon>
        <taxon>Rhizobiaceae</taxon>
        <taxon>Sinorhizobium/Ensifer group</taxon>
        <taxon>Sinorhizobium</taxon>
    </lineage>
</organism>
<dbReference type="InterPro" id="IPR036388">
    <property type="entry name" value="WH-like_DNA-bd_sf"/>
</dbReference>
<evidence type="ECO:0000313" key="4">
    <source>
        <dbReference type="Proteomes" id="UP000217211"/>
    </source>
</evidence>
<dbReference type="OrthoDB" id="9801363at2"/>
<gene>
    <name evidence="3" type="ORF">SJ05684_c19160</name>
</gene>
<dbReference type="SUPFAM" id="SSF53335">
    <property type="entry name" value="S-adenosyl-L-methionine-dependent methyltransferases"/>
    <property type="match status" value="1"/>
</dbReference>
<dbReference type="GO" id="GO:0008168">
    <property type="term" value="F:methyltransferase activity"/>
    <property type="evidence" value="ECO:0007669"/>
    <property type="project" value="UniProtKB-KW"/>
</dbReference>
<accession>A0A249PBR1</accession>
<dbReference type="KEGG" id="esj:SJ05684_c19160"/>
<keyword evidence="3" id="KW-0489">Methyltransferase</keyword>
<dbReference type="SUPFAM" id="SSF46785">
    <property type="entry name" value="Winged helix' DNA-binding domain"/>
    <property type="match status" value="1"/>
</dbReference>
<evidence type="ECO:0000259" key="2">
    <source>
        <dbReference type="Pfam" id="PF21320"/>
    </source>
</evidence>
<dbReference type="PANTHER" id="PTHR45128">
    <property type="entry name" value="METHYLTRANSFERASE TYPE 11"/>
    <property type="match status" value="1"/>
</dbReference>
<dbReference type="EMBL" id="CP023067">
    <property type="protein sequence ID" value="ASY63358.1"/>
    <property type="molecule type" value="Genomic_DNA"/>
</dbReference>
<keyword evidence="3" id="KW-0808">Transferase</keyword>
<name>A0A249PBR1_9HYPH</name>
<dbReference type="STRING" id="716928.GCA_000261485_00061"/>
<dbReference type="InterPro" id="IPR029063">
    <property type="entry name" value="SAM-dependent_MTases_sf"/>
</dbReference>
<dbReference type="InterPro" id="IPR025714">
    <property type="entry name" value="Methyltranfer_dom"/>
</dbReference>
<evidence type="ECO:0000313" key="3">
    <source>
        <dbReference type="EMBL" id="ASY63358.1"/>
    </source>
</evidence>
<dbReference type="Proteomes" id="UP000217211">
    <property type="component" value="Chromosome"/>
</dbReference>
<dbReference type="Pfam" id="PF21320">
    <property type="entry name" value="WHD_Rv2258c"/>
    <property type="match status" value="1"/>
</dbReference>
<dbReference type="AlphaFoldDB" id="A0A249PBR1"/>
<sequence length="358" mass="38278">MEHTHHGTIDSAKLNALVARAIEDLSAGYGGVMISLGNRLGLYKEMAGAGPLSARELAKRSGCAERYVREWLNSQVAGGYVAYHAVSNTYELTPEQALVLADTNSPTFIPNAWAVPASMWADEDKAVEAFRTGKGIPWGDHDGRLSCGVASFYRNAYKASLVSEWLPALDGIVDKLKAGALVADTGCGHGHSTVLMAEAFPASEFRGFDSHQESLVEARKAAAEACVSEQVTFAAARADSYPGEDYDLICFFDALHDMGDPVAAARHAAQALAPDGTVMLVEPFANDRVEDNISPVGRLYYAASTTICCAHAISDGGRLVLGAQAGAARLADVFRKAGFTRFRRAFETPFNLVLEARL</sequence>